<dbReference type="InterPro" id="IPR029058">
    <property type="entry name" value="AB_hydrolase_fold"/>
</dbReference>
<name>A0A6G1JLU9_9PLEO</name>
<sequence length="367" mass="40214">MTTDRDLLIPVPKGRYAVGCNITKFIDEARTDPYDPNHEKRTVMVSLFYPIERSRSDGPSPVPCVPPKTAATLDAGLAQFGLPKIFGTIKLQISTATSLDATKDTGKFPLVLLSPGLTFSRHQYNALAQSIASEGYTVATMDHTHDTVIVEYPDSTHVQGKPPTHWDPQNKDRHEELLATRVEDARFVLTQLGNLDVVKTLVPGATRAFDTGRAAILGHSFGGTTAISTLMKDSRFVGAINMDGSQYGPLTNTEKPVLLFGRGEPSPRNRSNNPTWQLLWGHLKGKRWEVNLKDSEHLTFCDSPLLMNLSGMEKTVVTTKMVGTLDGARAFEVVTAYVKAFLGYVLSEEESPLLKAASDDFPEVILG</sequence>
<dbReference type="EC" id="3.1.1.47" evidence="1"/>
<dbReference type="SUPFAM" id="SSF53474">
    <property type="entry name" value="alpha/beta-Hydrolases"/>
    <property type="match status" value="1"/>
</dbReference>
<organism evidence="5 6">
    <name type="scientific">Lentithecium fluviatile CBS 122367</name>
    <dbReference type="NCBI Taxonomy" id="1168545"/>
    <lineage>
        <taxon>Eukaryota</taxon>
        <taxon>Fungi</taxon>
        <taxon>Dikarya</taxon>
        <taxon>Ascomycota</taxon>
        <taxon>Pezizomycotina</taxon>
        <taxon>Dothideomycetes</taxon>
        <taxon>Pleosporomycetidae</taxon>
        <taxon>Pleosporales</taxon>
        <taxon>Massarineae</taxon>
        <taxon>Lentitheciaceae</taxon>
        <taxon>Lentithecium</taxon>
    </lineage>
</organism>
<protein>
    <recommendedName>
        <fullName evidence="1">1-alkyl-2-acetylglycerophosphocholine esterase</fullName>
        <ecNumber evidence="1">3.1.1.47</ecNumber>
    </recommendedName>
</protein>
<reference evidence="5" key="1">
    <citation type="journal article" date="2020" name="Stud. Mycol.">
        <title>101 Dothideomycetes genomes: a test case for predicting lifestyles and emergence of pathogens.</title>
        <authorList>
            <person name="Haridas S."/>
            <person name="Albert R."/>
            <person name="Binder M."/>
            <person name="Bloem J."/>
            <person name="Labutti K."/>
            <person name="Salamov A."/>
            <person name="Andreopoulos B."/>
            <person name="Baker S."/>
            <person name="Barry K."/>
            <person name="Bills G."/>
            <person name="Bluhm B."/>
            <person name="Cannon C."/>
            <person name="Castanera R."/>
            <person name="Culley D."/>
            <person name="Daum C."/>
            <person name="Ezra D."/>
            <person name="Gonzalez J."/>
            <person name="Henrissat B."/>
            <person name="Kuo A."/>
            <person name="Liang C."/>
            <person name="Lipzen A."/>
            <person name="Lutzoni F."/>
            <person name="Magnuson J."/>
            <person name="Mondo S."/>
            <person name="Nolan M."/>
            <person name="Ohm R."/>
            <person name="Pangilinan J."/>
            <person name="Park H.-J."/>
            <person name="Ramirez L."/>
            <person name="Alfaro M."/>
            <person name="Sun H."/>
            <person name="Tritt A."/>
            <person name="Yoshinaga Y."/>
            <person name="Zwiers L.-H."/>
            <person name="Turgeon B."/>
            <person name="Goodwin S."/>
            <person name="Spatafora J."/>
            <person name="Crous P."/>
            <person name="Grigoriev I."/>
        </authorList>
    </citation>
    <scope>NUCLEOTIDE SEQUENCE</scope>
    <source>
        <strain evidence="5">CBS 122367</strain>
    </source>
</reference>
<dbReference type="PANTHER" id="PTHR10272">
    <property type="entry name" value="PLATELET-ACTIVATING FACTOR ACETYLHYDROLASE"/>
    <property type="match status" value="1"/>
</dbReference>
<dbReference type="OrthoDB" id="2363873at2759"/>
<keyword evidence="2" id="KW-0378">Hydrolase</keyword>
<dbReference type="AlphaFoldDB" id="A0A6G1JLU9"/>
<dbReference type="GO" id="GO:0016042">
    <property type="term" value="P:lipid catabolic process"/>
    <property type="evidence" value="ECO:0007669"/>
    <property type="project" value="UniProtKB-KW"/>
</dbReference>
<evidence type="ECO:0000313" key="6">
    <source>
        <dbReference type="Proteomes" id="UP000799291"/>
    </source>
</evidence>
<gene>
    <name evidence="5" type="ORF">K458DRAFT_286246</name>
</gene>
<evidence type="ECO:0000256" key="4">
    <source>
        <dbReference type="ARBA" id="ARBA00023098"/>
    </source>
</evidence>
<evidence type="ECO:0000256" key="1">
    <source>
        <dbReference type="ARBA" id="ARBA00013201"/>
    </source>
</evidence>
<keyword evidence="3" id="KW-0442">Lipid degradation</keyword>
<dbReference type="Pfam" id="PF03403">
    <property type="entry name" value="PAF-AH_p_II"/>
    <property type="match status" value="1"/>
</dbReference>
<dbReference type="GO" id="GO:0003847">
    <property type="term" value="F:1-alkyl-2-acetylglycerophosphocholine esterase activity"/>
    <property type="evidence" value="ECO:0007669"/>
    <property type="project" value="UniProtKB-EC"/>
</dbReference>
<evidence type="ECO:0000256" key="3">
    <source>
        <dbReference type="ARBA" id="ARBA00022963"/>
    </source>
</evidence>
<accession>A0A6G1JLU9</accession>
<evidence type="ECO:0000313" key="5">
    <source>
        <dbReference type="EMBL" id="KAF2691408.1"/>
    </source>
</evidence>
<dbReference type="EMBL" id="MU005569">
    <property type="protein sequence ID" value="KAF2691408.1"/>
    <property type="molecule type" value="Genomic_DNA"/>
</dbReference>
<evidence type="ECO:0000256" key="2">
    <source>
        <dbReference type="ARBA" id="ARBA00022801"/>
    </source>
</evidence>
<keyword evidence="4" id="KW-0443">Lipid metabolism</keyword>
<keyword evidence="6" id="KW-1185">Reference proteome</keyword>
<proteinExistence type="predicted"/>
<dbReference type="PANTHER" id="PTHR10272:SF14">
    <property type="entry name" value="PAF ACETYLHYDROLASE FAMILY PROTEIN"/>
    <property type="match status" value="1"/>
</dbReference>
<dbReference type="Proteomes" id="UP000799291">
    <property type="component" value="Unassembled WGS sequence"/>
</dbReference>
<dbReference type="Gene3D" id="3.40.50.1820">
    <property type="entry name" value="alpha/beta hydrolase"/>
    <property type="match status" value="1"/>
</dbReference>